<comment type="subcellular location">
    <subcellularLocation>
        <location evidence="1">Fimbrium</location>
    </subcellularLocation>
</comment>
<dbReference type="Proteomes" id="UP000185770">
    <property type="component" value="Unassembled WGS sequence"/>
</dbReference>
<organism evidence="7 8">
    <name type="scientific">Serratia marcescens</name>
    <dbReference type="NCBI Taxonomy" id="615"/>
    <lineage>
        <taxon>Bacteria</taxon>
        <taxon>Pseudomonadati</taxon>
        <taxon>Pseudomonadota</taxon>
        <taxon>Gammaproteobacteria</taxon>
        <taxon>Enterobacterales</taxon>
        <taxon>Yersiniaceae</taxon>
        <taxon>Serratia</taxon>
    </lineage>
</organism>
<name>A0A1Q4P0F1_SERMA</name>
<comment type="similarity">
    <text evidence="2">Belongs to the fimbrial protein family.</text>
</comment>
<evidence type="ECO:0000259" key="6">
    <source>
        <dbReference type="Pfam" id="PF00419"/>
    </source>
</evidence>
<dbReference type="PANTHER" id="PTHR33420">
    <property type="entry name" value="FIMBRIAL SUBUNIT ELFA-RELATED"/>
    <property type="match status" value="1"/>
</dbReference>
<comment type="caution">
    <text evidence="7">The sequence shown here is derived from an EMBL/GenBank/DDBJ whole genome shotgun (WGS) entry which is preliminary data.</text>
</comment>
<dbReference type="Gene3D" id="2.60.40.1090">
    <property type="entry name" value="Fimbrial-type adhesion domain"/>
    <property type="match status" value="1"/>
</dbReference>
<dbReference type="InterPro" id="IPR008966">
    <property type="entry name" value="Adhesion_dom_sf"/>
</dbReference>
<dbReference type="SUPFAM" id="SSF49401">
    <property type="entry name" value="Bacterial adhesins"/>
    <property type="match status" value="1"/>
</dbReference>
<keyword evidence="4" id="KW-0281">Fimbrium</keyword>
<dbReference type="EMBL" id="MJAO01000010">
    <property type="protein sequence ID" value="OKB66580.1"/>
    <property type="molecule type" value="Genomic_DNA"/>
</dbReference>
<feature type="transmembrane region" description="Helical" evidence="5">
    <location>
        <begin position="26"/>
        <end position="46"/>
    </location>
</feature>
<dbReference type="GO" id="GO:0009289">
    <property type="term" value="C:pilus"/>
    <property type="evidence" value="ECO:0007669"/>
    <property type="project" value="UniProtKB-SubCell"/>
</dbReference>
<dbReference type="PANTHER" id="PTHR33420:SF3">
    <property type="entry name" value="FIMBRIAL SUBUNIT ELFA"/>
    <property type="match status" value="1"/>
</dbReference>
<keyword evidence="3" id="KW-0732">Signal</keyword>
<dbReference type="Pfam" id="PF00419">
    <property type="entry name" value="Fimbrial"/>
    <property type="match status" value="1"/>
</dbReference>
<gene>
    <name evidence="7" type="ORF">BHU62_11965</name>
</gene>
<keyword evidence="5" id="KW-1133">Transmembrane helix</keyword>
<keyword evidence="5" id="KW-0472">Membrane</keyword>
<evidence type="ECO:0000256" key="5">
    <source>
        <dbReference type="SAM" id="Phobius"/>
    </source>
</evidence>
<dbReference type="InterPro" id="IPR050263">
    <property type="entry name" value="Bact_Fimbrial_Adh_Pro"/>
</dbReference>
<evidence type="ECO:0000256" key="3">
    <source>
        <dbReference type="ARBA" id="ARBA00022729"/>
    </source>
</evidence>
<dbReference type="AlphaFoldDB" id="A0A1Q4P0F1"/>
<dbReference type="GO" id="GO:0043709">
    <property type="term" value="P:cell adhesion involved in single-species biofilm formation"/>
    <property type="evidence" value="ECO:0007669"/>
    <property type="project" value="TreeGrafter"/>
</dbReference>
<dbReference type="InterPro" id="IPR000259">
    <property type="entry name" value="Adhesion_dom_fimbrial"/>
</dbReference>
<evidence type="ECO:0000313" key="8">
    <source>
        <dbReference type="Proteomes" id="UP000185770"/>
    </source>
</evidence>
<evidence type="ECO:0000256" key="4">
    <source>
        <dbReference type="ARBA" id="ARBA00023263"/>
    </source>
</evidence>
<accession>A0A1Q4P0F1</accession>
<protein>
    <recommendedName>
        <fullName evidence="6">Fimbrial-type adhesion domain-containing protein</fullName>
    </recommendedName>
</protein>
<feature type="domain" description="Fimbrial-type adhesion" evidence="6">
    <location>
        <begin position="71"/>
        <end position="222"/>
    </location>
</feature>
<evidence type="ECO:0000256" key="1">
    <source>
        <dbReference type="ARBA" id="ARBA00004561"/>
    </source>
</evidence>
<dbReference type="InterPro" id="IPR036937">
    <property type="entry name" value="Adhesion_dom_fimbrial_sf"/>
</dbReference>
<evidence type="ECO:0000313" key="7">
    <source>
        <dbReference type="EMBL" id="OKB66580.1"/>
    </source>
</evidence>
<reference evidence="7 8" key="1">
    <citation type="submission" date="2016-09" db="EMBL/GenBank/DDBJ databases">
        <title>Serratia marcescens MSU-97 and epiphytic antimycotic-producing bacteria.</title>
        <authorList>
            <person name="Matilla M.A."/>
        </authorList>
    </citation>
    <scope>NUCLEOTIDE SEQUENCE [LARGE SCALE GENOMIC DNA]</scope>
    <source>
        <strain evidence="7 8">MSU-97</strain>
    </source>
</reference>
<sequence length="222" mass="24095">MSHRLRNERGALSLSSALRKKNLRTGLLTVVAPLVLTAVLMATLSLPAGANPDNWDVEGEHGELHVFGALTEGACRLDMASTFQQVEVGETPNARLRKVGNLGTPVTFRLQLRDCVRSGGRQRDLRTGSTTWDALQPVMQVSFVAPADVDTPSLVQVKGVTGIGLRIRDGQERDIRLGDRGAPQFVTPANDALVYTVTPERTKAPLTTGSYRAVMNFSLNYD</sequence>
<proteinExistence type="inferred from homology"/>
<evidence type="ECO:0000256" key="2">
    <source>
        <dbReference type="ARBA" id="ARBA00006671"/>
    </source>
</evidence>
<keyword evidence="5" id="KW-0812">Transmembrane</keyword>